<evidence type="ECO:0000313" key="7">
    <source>
        <dbReference type="EMBL" id="CDG67527.1"/>
    </source>
</evidence>
<evidence type="ECO:0000256" key="1">
    <source>
        <dbReference type="ARBA" id="ARBA00004123"/>
    </source>
</evidence>
<keyword evidence="4" id="KW-0539">Nucleus</keyword>
<comment type="subcellular location">
    <subcellularLocation>
        <location evidence="1">Nucleus</location>
    </subcellularLocation>
</comment>
<evidence type="ECO:0000256" key="5">
    <source>
        <dbReference type="SAM" id="MobiDB-lite"/>
    </source>
</evidence>
<evidence type="ECO:0000256" key="4">
    <source>
        <dbReference type="ARBA" id="ARBA00023242"/>
    </source>
</evidence>
<proteinExistence type="evidence at transcript level"/>
<dbReference type="GO" id="GO:0003729">
    <property type="term" value="F:mRNA binding"/>
    <property type="evidence" value="ECO:0007669"/>
    <property type="project" value="TreeGrafter"/>
</dbReference>
<dbReference type="InterPro" id="IPR039722">
    <property type="entry name" value="Upf3"/>
</dbReference>
<accession>T2M6G1</accession>
<feature type="compositionally biased region" description="Basic and acidic residues" evidence="5">
    <location>
        <begin position="195"/>
        <end position="272"/>
    </location>
</feature>
<dbReference type="SUPFAM" id="SSF54928">
    <property type="entry name" value="RNA-binding domain, RBD"/>
    <property type="match status" value="1"/>
</dbReference>
<dbReference type="GO" id="GO:0000184">
    <property type="term" value="P:nuclear-transcribed mRNA catabolic process, nonsense-mediated decay"/>
    <property type="evidence" value="ECO:0007669"/>
    <property type="project" value="UniProtKB-KW"/>
</dbReference>
<keyword evidence="3" id="KW-0866">Nonsense-mediated mRNA decay</keyword>
<evidence type="ECO:0000256" key="2">
    <source>
        <dbReference type="ARBA" id="ARBA00005991"/>
    </source>
</evidence>
<dbReference type="PANTHER" id="PTHR13112:SF0">
    <property type="entry name" value="FI21285P1"/>
    <property type="match status" value="1"/>
</dbReference>
<dbReference type="Pfam" id="PF03467">
    <property type="entry name" value="Smg4_UPF3"/>
    <property type="match status" value="1"/>
</dbReference>
<dbReference type="InterPro" id="IPR035979">
    <property type="entry name" value="RBD_domain_sf"/>
</dbReference>
<feature type="domain" description="UPF3" evidence="6">
    <location>
        <begin position="26"/>
        <end position="182"/>
    </location>
</feature>
<dbReference type="InterPro" id="IPR005120">
    <property type="entry name" value="UPF3_dom"/>
</dbReference>
<dbReference type="OrthoDB" id="18087at2759"/>
<feature type="region of interest" description="Disordered" evidence="5">
    <location>
        <begin position="195"/>
        <end position="508"/>
    </location>
</feature>
<evidence type="ECO:0000259" key="6">
    <source>
        <dbReference type="Pfam" id="PF03467"/>
    </source>
</evidence>
<reference evidence="7" key="1">
    <citation type="journal article" date="2013" name="Genome Biol. Evol.">
        <title>Punctuated emergences of genetic and phenotypic innovations in eumetazoan, bilaterian, euteleostome, and hominidae ancestors.</title>
        <authorList>
            <person name="Wenger Y."/>
            <person name="Galliot B."/>
        </authorList>
    </citation>
    <scope>NUCLEOTIDE SEQUENCE</scope>
    <source>
        <tissue evidence="7">Whole animals</tissue>
    </source>
</reference>
<comment type="similarity">
    <text evidence="2">Belongs to the RENT3 family.</text>
</comment>
<dbReference type="EMBL" id="HAAD01001295">
    <property type="protein sequence ID" value="CDG67527.1"/>
    <property type="molecule type" value="mRNA"/>
</dbReference>
<feature type="compositionally biased region" description="Basic and acidic residues" evidence="5">
    <location>
        <begin position="278"/>
        <end position="391"/>
    </location>
</feature>
<sequence>KVMGKLLSEVSETRSNIKKKEQSLPTKLVIRRLPSTLTEEELKAKLTFPPHDYFFFTGPNYSFGNDGFTRAYVNFIEYNDVLDFRNKFDGYIFYDNLGNEFSAVIEYAPCQQIPRTKQKIDQKINTFDKDPEYLQFLENLGKQVELLPSAEKYIEELQALTIADKKREKTRTPLTDYLKEKRDSRIAARQLAIAQREKERKQRLEEKEKRREREKERKSKQEKEKLDRKNLEKEKSEKKEYKKDKVKDGDDKKVNDDAKVNDALKVENKVAEQFKSSEQFKTDINRSSKSYESKKRYPERNDKYREKDDRQSRSYRNDGQDKYNNDQYENRKNRHSRDKESNLEDVSKERNISKECEKVEKTKEVAETPDATRIKKLQQEQDKVEENESNDKAPVVPTEESKKEASSSVKSAKKPRPEIKIYRPPSDRSAPAKSEKKDTDNVKGEKVKSIREKTRDNSRSTRYDKYDKSQGEIRKKAERSTENENRSSRDNKCDNSTSHDRTAEKILEKIKSDVNKSYDKISDKEEKTPKKTNAEIERDKELEQERYRMQALDYSSSKSFCCSVDFTVSIY</sequence>
<dbReference type="Gene3D" id="3.30.70.330">
    <property type="match status" value="1"/>
</dbReference>
<dbReference type="PANTHER" id="PTHR13112">
    <property type="entry name" value="UPF3 REGULATOR OF NONSENSE TRANSCRIPTS-LIKE PROTEIN"/>
    <property type="match status" value="1"/>
</dbReference>
<dbReference type="GO" id="GO:0005737">
    <property type="term" value="C:cytoplasm"/>
    <property type="evidence" value="ECO:0007669"/>
    <property type="project" value="TreeGrafter"/>
</dbReference>
<dbReference type="GO" id="GO:0005730">
    <property type="term" value="C:nucleolus"/>
    <property type="evidence" value="ECO:0007669"/>
    <property type="project" value="TreeGrafter"/>
</dbReference>
<dbReference type="AlphaFoldDB" id="T2M6G1"/>
<feature type="non-terminal residue" evidence="7">
    <location>
        <position position="1"/>
    </location>
</feature>
<evidence type="ECO:0000256" key="3">
    <source>
        <dbReference type="ARBA" id="ARBA00023161"/>
    </source>
</evidence>
<name>T2M6G1_HYDVU</name>
<dbReference type="InterPro" id="IPR012677">
    <property type="entry name" value="Nucleotide-bd_a/b_plait_sf"/>
</dbReference>
<organism evidence="7">
    <name type="scientific">Hydra vulgaris</name>
    <name type="common">Hydra</name>
    <name type="synonym">Hydra attenuata</name>
    <dbReference type="NCBI Taxonomy" id="6087"/>
    <lineage>
        <taxon>Eukaryota</taxon>
        <taxon>Metazoa</taxon>
        <taxon>Cnidaria</taxon>
        <taxon>Hydrozoa</taxon>
        <taxon>Hydroidolina</taxon>
        <taxon>Anthoathecata</taxon>
        <taxon>Aplanulata</taxon>
        <taxon>Hydridae</taxon>
        <taxon>Hydra</taxon>
    </lineage>
</organism>
<dbReference type="CDD" id="cd12455">
    <property type="entry name" value="RRM_like_Smg4_UPF3"/>
    <property type="match status" value="1"/>
</dbReference>
<dbReference type="GO" id="GO:0045727">
    <property type="term" value="P:positive regulation of translation"/>
    <property type="evidence" value="ECO:0007669"/>
    <property type="project" value="TreeGrafter"/>
</dbReference>
<feature type="region of interest" description="Disordered" evidence="5">
    <location>
        <begin position="520"/>
        <end position="539"/>
    </location>
</feature>
<feature type="compositionally biased region" description="Basic and acidic residues" evidence="5">
    <location>
        <begin position="433"/>
        <end position="508"/>
    </location>
</feature>
<protein>
    <submittedName>
        <fullName evidence="7">Regulator of nonsense transcripts 3B</fullName>
    </submittedName>
</protein>
<gene>
    <name evidence="7" type="primary">UPF3B</name>
</gene>